<dbReference type="AlphaFoldDB" id="A0AAD7X722"/>
<dbReference type="EMBL" id="JAPEVG010000440">
    <property type="protein sequence ID" value="KAJ8462768.1"/>
    <property type="molecule type" value="Genomic_DNA"/>
</dbReference>
<evidence type="ECO:0000313" key="2">
    <source>
        <dbReference type="EMBL" id="KAJ8462768.1"/>
    </source>
</evidence>
<evidence type="ECO:0000259" key="1">
    <source>
        <dbReference type="PROSITE" id="PS50181"/>
    </source>
</evidence>
<dbReference type="InterPro" id="IPR001810">
    <property type="entry name" value="F-box_dom"/>
</dbReference>
<feature type="domain" description="F-box" evidence="1">
    <location>
        <begin position="1"/>
        <end position="49"/>
    </location>
</feature>
<proteinExistence type="predicted"/>
<name>A0AAD7X722_9APHY</name>
<reference evidence="2" key="1">
    <citation type="submission" date="2022-11" db="EMBL/GenBank/DDBJ databases">
        <title>Genome Sequence of Cubamyces cubensis.</title>
        <authorList>
            <person name="Buettner E."/>
        </authorList>
    </citation>
    <scope>NUCLEOTIDE SEQUENCE</scope>
    <source>
        <strain evidence="2">MPL-01</strain>
    </source>
</reference>
<dbReference type="PROSITE" id="PS50181">
    <property type="entry name" value="FBOX"/>
    <property type="match status" value="1"/>
</dbReference>
<sequence>MSLSSLPPELLLSVFRTYAPEADRTWLASVTTLCKTLRPIIESVLYREVTIISGEGFRTFCHSVASDSSRCAAVRKLALVFHLNDTSPPVDIIPRSTFLSLINLDWLKLDLPISLRSWMHLFGYAHSSS</sequence>
<gene>
    <name evidence="2" type="ORF">ONZ51_g10691</name>
</gene>
<comment type="caution">
    <text evidence="2">The sequence shown here is derived from an EMBL/GenBank/DDBJ whole genome shotgun (WGS) entry which is preliminary data.</text>
</comment>
<protein>
    <recommendedName>
        <fullName evidence="1">F-box domain-containing protein</fullName>
    </recommendedName>
</protein>
<accession>A0AAD7X722</accession>
<keyword evidence="3" id="KW-1185">Reference proteome</keyword>
<evidence type="ECO:0000313" key="3">
    <source>
        <dbReference type="Proteomes" id="UP001215151"/>
    </source>
</evidence>
<dbReference type="Proteomes" id="UP001215151">
    <property type="component" value="Unassembled WGS sequence"/>
</dbReference>
<organism evidence="2 3">
    <name type="scientific">Trametes cubensis</name>
    <dbReference type="NCBI Taxonomy" id="1111947"/>
    <lineage>
        <taxon>Eukaryota</taxon>
        <taxon>Fungi</taxon>
        <taxon>Dikarya</taxon>
        <taxon>Basidiomycota</taxon>
        <taxon>Agaricomycotina</taxon>
        <taxon>Agaricomycetes</taxon>
        <taxon>Polyporales</taxon>
        <taxon>Polyporaceae</taxon>
        <taxon>Trametes</taxon>
    </lineage>
</organism>